<keyword evidence="8 14" id="KW-0547">Nucleotide-binding</keyword>
<feature type="domain" description="Phosphofructokinase" evidence="16">
    <location>
        <begin position="2"/>
        <end position="361"/>
    </location>
</feature>
<keyword evidence="7 14" id="KW-0479">Metal-binding</keyword>
<evidence type="ECO:0000256" key="15">
    <source>
        <dbReference type="PIRNR" id="PIRNR000533"/>
    </source>
</evidence>
<evidence type="ECO:0000256" key="2">
    <source>
        <dbReference type="ARBA" id="ARBA00004496"/>
    </source>
</evidence>
<keyword evidence="18" id="KW-1185">Reference proteome</keyword>
<dbReference type="EC" id="2.7.1.11" evidence="14"/>
<feature type="binding site" evidence="14">
    <location>
        <begin position="124"/>
        <end position="125"/>
    </location>
    <ligand>
        <name>ATP</name>
        <dbReference type="ChEBI" id="CHEBI:30616"/>
    </ligand>
</feature>
<name>A0A0C3SBR2_PHLG1</name>
<dbReference type="InterPro" id="IPR022953">
    <property type="entry name" value="ATP_PFK"/>
</dbReference>
<comment type="caution">
    <text evidence="14">Lacks conserved residue(s) required for the propagation of feature annotation.</text>
</comment>
<evidence type="ECO:0000256" key="5">
    <source>
        <dbReference type="ARBA" id="ARBA00022533"/>
    </source>
</evidence>
<dbReference type="GO" id="GO:0042802">
    <property type="term" value="F:identical protein binding"/>
    <property type="evidence" value="ECO:0007669"/>
    <property type="project" value="TreeGrafter"/>
</dbReference>
<sequence>MKLAVLTSGGDSAGMNAVVRAVVKAGIIRGCETWVVREGYEGLVRGNGDDHKAEKPAIATHKEVHLKDESFVQNLRFGDGELLRDGTSDYTSGRSLKGRYIVRVGWDDVRGWFGVGGTLCGTARSAAFRTPEGRLAAAYNLIKEGIDALVVCGGDGSLTGADVFRAEWPSLVSQLRESGKISEDLANTYGHLKIVGLVGSIDNDMSMTDMTIGAPTALHRICESIDNIESTAFSHSRAFVVEVMGRHCGWLALLAGVSAGADFIFIPERPPEEDSWEDAMCKMIQRHRELGKRTTIVIVAEGAHDKNLQPIRADAIKDVLSDRLGLDTRVTCLGHTQRGGRPCAYDRILPTLQGVEAVEALLEATPETPSYMIGVQESKITRVPLMEAVAMTHSVSKAIGEKDFDKAMSLRDPEFHESLEGFYATSQVHPEPRLPHSQRMRVGIMHVGAPAGGMNAATRAVVRYCIAQGHRPFAVHNGFVGLLDDSVHQLSWLGVDNWMTRGGSELGTNRKLPDIDLGLVAAKFQQYNFHALIMIGGFEAFSSLDILEQGRKHYPAFNIPIVHLPATISNNVPMTEFSLGSDTSLNALVDACDAIKQSASASRNRVFVVETQGGKCGYLATMGALATGACIVYTPERGMNLNMLRDDVKYLKKRYGLDVKGKSEGRIVMRSEESSSVYTTKMITDMFKEEGGKLFDSRSASLGHTLQGGIPSPLDRARAVRLALKCVAFIEREHVALLRQSDGPRVAPPESAAVITIQGSSVKWVPVQEMKEHADMVNRRGKSEPWANVRSLIEALVARPQILGEREKESKDGIQGKS</sequence>
<feature type="binding site" description="in other chain" evidence="14">
    <location>
        <begin position="335"/>
        <end position="338"/>
    </location>
    <ligand>
        <name>substrate</name>
        <note>ligand shared between dimeric partners</note>
    </ligand>
</feature>
<comment type="subunit">
    <text evidence="14">Homotetramer.</text>
</comment>
<keyword evidence="5 14" id="KW-0021">Allosteric enzyme</keyword>
<evidence type="ECO:0000256" key="7">
    <source>
        <dbReference type="ARBA" id="ARBA00022723"/>
    </source>
</evidence>
<dbReference type="Proteomes" id="UP000053257">
    <property type="component" value="Unassembled WGS sequence"/>
</dbReference>
<keyword evidence="9 14" id="KW-0418">Kinase</keyword>
<dbReference type="InterPro" id="IPR015912">
    <property type="entry name" value="Phosphofructokinase_CS"/>
</dbReference>
<comment type="activity regulation">
    <text evidence="14">Allosterically activated by ADP, AMP, or fructose 2,6-bisphosphate, and allosterically inhibited by ATP or citrate.</text>
</comment>
<feature type="binding site" description="in other chain" evidence="14">
    <location>
        <position position="301"/>
    </location>
    <ligand>
        <name>substrate</name>
        <note>ligand shared between dimeric partners</note>
    </ligand>
</feature>
<dbReference type="HOGENOM" id="CLU_011053_0_0_1"/>
<dbReference type="PANTHER" id="PTHR13697">
    <property type="entry name" value="PHOSPHOFRUCTOKINASE"/>
    <property type="match status" value="1"/>
</dbReference>
<evidence type="ECO:0000256" key="9">
    <source>
        <dbReference type="ARBA" id="ARBA00022777"/>
    </source>
</evidence>
<keyword evidence="12 14" id="KW-0324">Glycolysis</keyword>
<feature type="binding site" description="in other chain" evidence="14">
    <location>
        <begin position="612"/>
        <end position="614"/>
    </location>
    <ligand>
        <name>beta-D-fructose 2,6-bisphosphate</name>
        <dbReference type="ChEBI" id="CHEBI:58579"/>
        <note>allosteric activator; ligand shared between dimeric partners</note>
    </ligand>
</feature>
<evidence type="ECO:0000313" key="18">
    <source>
        <dbReference type="Proteomes" id="UP000053257"/>
    </source>
</evidence>
<accession>A0A0C3SBR2</accession>
<comment type="subcellular location">
    <subcellularLocation>
        <location evidence="2 14">Cytoplasm</location>
    </subcellularLocation>
</comment>
<evidence type="ECO:0000256" key="4">
    <source>
        <dbReference type="ARBA" id="ARBA00022490"/>
    </source>
</evidence>
<feature type="binding site" description="in other chain" evidence="14">
    <location>
        <begin position="567"/>
        <end position="571"/>
    </location>
    <ligand>
        <name>beta-D-fructose 2,6-bisphosphate</name>
        <dbReference type="ChEBI" id="CHEBI:58579"/>
        <note>allosteric activator; ligand shared between dimeric partners</note>
    </ligand>
</feature>
<keyword evidence="4 14" id="KW-0963">Cytoplasm</keyword>
<feature type="binding site" description="in other chain" evidence="14">
    <location>
        <position position="672"/>
    </location>
    <ligand>
        <name>beta-D-fructose 2,6-bisphosphate</name>
        <dbReference type="ChEBI" id="CHEBI:58579"/>
        <note>allosteric activator; ligand shared between dimeric partners</note>
    </ligand>
</feature>
<comment type="similarity">
    <text evidence="14">Belongs to the phosphofructokinase type A (PFKA) family. ATP-dependent PFK group I subfamily. Eukaryotic two domain clade 'E' sub-subfamily.</text>
</comment>
<dbReference type="Pfam" id="PF00365">
    <property type="entry name" value="PFK"/>
    <property type="match status" value="2"/>
</dbReference>
<dbReference type="NCBIfam" id="TIGR02478">
    <property type="entry name" value="6PF1K_euk"/>
    <property type="match status" value="1"/>
</dbReference>
<dbReference type="GO" id="GO:0005739">
    <property type="term" value="C:mitochondrion"/>
    <property type="evidence" value="ECO:0007669"/>
    <property type="project" value="TreeGrafter"/>
</dbReference>
<feature type="binding site" evidence="14">
    <location>
        <begin position="154"/>
        <end position="157"/>
    </location>
    <ligand>
        <name>ATP</name>
        <dbReference type="ChEBI" id="CHEBI:30616"/>
    </ligand>
</feature>
<dbReference type="AlphaFoldDB" id="A0A0C3SBR2"/>
<dbReference type="Gene3D" id="3.40.50.450">
    <property type="match status" value="3"/>
</dbReference>
<feature type="binding site" evidence="14">
    <location>
        <position position="698"/>
    </location>
    <ligand>
        <name>beta-D-fructose 2,6-bisphosphate</name>
        <dbReference type="ChEBI" id="CHEBI:58579"/>
        <note>allosteric activator; ligand shared between dimeric partners</note>
    </ligand>
</feature>
<dbReference type="GO" id="GO:0005945">
    <property type="term" value="C:6-phosphofructokinase complex"/>
    <property type="evidence" value="ECO:0007669"/>
    <property type="project" value="TreeGrafter"/>
</dbReference>
<dbReference type="OrthoDB" id="537915at2759"/>
<feature type="domain" description="Phosphofructokinase" evidence="16">
    <location>
        <begin position="441"/>
        <end position="730"/>
    </location>
</feature>
<dbReference type="Gene3D" id="3.40.50.460">
    <property type="entry name" value="Phosphofructokinase domain"/>
    <property type="match status" value="2"/>
</dbReference>
<gene>
    <name evidence="17" type="ORF">PHLGIDRAFT_29645</name>
</gene>
<dbReference type="InterPro" id="IPR009161">
    <property type="entry name" value="6-Pfructokinase_euk"/>
</dbReference>
<comment type="cofactor">
    <cofactor evidence="1 14">
        <name>Mg(2+)</name>
        <dbReference type="ChEBI" id="CHEBI:18420"/>
    </cofactor>
</comment>
<comment type="pathway">
    <text evidence="3 14 15">Carbohydrate degradation; glycolysis; D-glyceraldehyde 3-phosphate and glycerone phosphate from D-glucose: step 3/4.</text>
</comment>
<dbReference type="GO" id="GO:0003872">
    <property type="term" value="F:6-phosphofructokinase activity"/>
    <property type="evidence" value="ECO:0007669"/>
    <property type="project" value="UniProtKB-UniRule"/>
</dbReference>
<keyword evidence="10 14" id="KW-0067">ATP-binding</keyword>
<dbReference type="GO" id="GO:0046872">
    <property type="term" value="F:metal ion binding"/>
    <property type="evidence" value="ECO:0007669"/>
    <property type="project" value="UniProtKB-KW"/>
</dbReference>
<comment type="similarity">
    <text evidence="15">Belongs to the phosphofructokinase type A (PFKA) family. ATP-dependent PFK group I subfamily. Eukaryotic two domain clade "E" sub-subfamily.</text>
</comment>
<feature type="binding site" description="in other chain" evidence="14">
    <location>
        <begin position="200"/>
        <end position="202"/>
    </location>
    <ligand>
        <name>substrate</name>
        <note>ligand shared between dimeric partners</note>
    </ligand>
</feature>
<organism evidence="17 18">
    <name type="scientific">Phlebiopsis gigantea (strain 11061_1 CR5-6)</name>
    <name type="common">White-rot fungus</name>
    <name type="synonym">Peniophora gigantea</name>
    <dbReference type="NCBI Taxonomy" id="745531"/>
    <lineage>
        <taxon>Eukaryota</taxon>
        <taxon>Fungi</taxon>
        <taxon>Dikarya</taxon>
        <taxon>Basidiomycota</taxon>
        <taxon>Agaricomycotina</taxon>
        <taxon>Agaricomycetes</taxon>
        <taxon>Polyporales</taxon>
        <taxon>Phanerochaetaceae</taxon>
        <taxon>Phlebiopsis</taxon>
    </lineage>
</organism>
<evidence type="ECO:0000256" key="14">
    <source>
        <dbReference type="HAMAP-Rule" id="MF_03184"/>
    </source>
</evidence>
<feature type="binding site" evidence="14">
    <location>
        <position position="329"/>
    </location>
    <ligand>
        <name>substrate</name>
        <note>ligand shared between dimeric partners</note>
    </ligand>
</feature>
<evidence type="ECO:0000256" key="10">
    <source>
        <dbReference type="ARBA" id="ARBA00022840"/>
    </source>
</evidence>
<dbReference type="PANTHER" id="PTHR13697:SF4">
    <property type="entry name" value="ATP-DEPENDENT 6-PHOSPHOFRUCTOKINASE"/>
    <property type="match status" value="1"/>
</dbReference>
<dbReference type="InterPro" id="IPR035966">
    <property type="entry name" value="PKF_sf"/>
</dbReference>
<dbReference type="GO" id="GO:0070095">
    <property type="term" value="F:fructose-6-phosphate binding"/>
    <property type="evidence" value="ECO:0007669"/>
    <property type="project" value="TreeGrafter"/>
</dbReference>
<comment type="catalytic activity">
    <reaction evidence="13 14 15">
        <text>beta-D-fructose 6-phosphate + ATP = beta-D-fructose 1,6-bisphosphate + ADP + H(+)</text>
        <dbReference type="Rhea" id="RHEA:16109"/>
        <dbReference type="ChEBI" id="CHEBI:15378"/>
        <dbReference type="ChEBI" id="CHEBI:30616"/>
        <dbReference type="ChEBI" id="CHEBI:32966"/>
        <dbReference type="ChEBI" id="CHEBI:57634"/>
        <dbReference type="ChEBI" id="CHEBI:456216"/>
        <dbReference type="EC" id="2.7.1.11"/>
    </reaction>
</comment>
<dbReference type="FunFam" id="3.40.50.460:FF:000007">
    <property type="entry name" value="ATP-dependent 6-phosphofructokinase"/>
    <property type="match status" value="1"/>
</dbReference>
<dbReference type="GO" id="GO:0048029">
    <property type="term" value="F:monosaccharide binding"/>
    <property type="evidence" value="ECO:0007669"/>
    <property type="project" value="TreeGrafter"/>
</dbReference>
<feature type="region of interest" description="N-terminal catalytic PFK domain 1" evidence="14">
    <location>
        <begin position="1"/>
        <end position="427"/>
    </location>
</feature>
<dbReference type="HAMAP" id="MF_03184">
    <property type="entry name" value="Phosphofructokinase_I_E"/>
    <property type="match status" value="1"/>
</dbReference>
<keyword evidence="6 14" id="KW-0808">Transferase</keyword>
<evidence type="ECO:0000313" key="17">
    <source>
        <dbReference type="EMBL" id="KIP08195.1"/>
    </source>
</evidence>
<feature type="binding site" description="in other chain" evidence="14">
    <location>
        <position position="779"/>
    </location>
    <ligand>
        <name>beta-D-fructose 2,6-bisphosphate</name>
        <dbReference type="ChEBI" id="CHEBI:58579"/>
        <note>allosteric activator; ligand shared between dimeric partners</note>
    </ligand>
</feature>
<evidence type="ECO:0000256" key="11">
    <source>
        <dbReference type="ARBA" id="ARBA00022842"/>
    </source>
</evidence>
<dbReference type="GO" id="GO:0006002">
    <property type="term" value="P:fructose 6-phosphate metabolic process"/>
    <property type="evidence" value="ECO:0007669"/>
    <property type="project" value="InterPro"/>
</dbReference>
<dbReference type="UniPathway" id="UPA00109">
    <property type="reaction ID" value="UER00182"/>
</dbReference>
<feature type="binding site" description="in other chain" evidence="14">
    <location>
        <position position="510"/>
    </location>
    <ligand>
        <name>beta-D-fructose 2,6-bisphosphate</name>
        <dbReference type="ChEBI" id="CHEBI:58579"/>
        <note>allosteric activator; ligand shared between dimeric partners</note>
    </ligand>
</feature>
<feature type="region of interest" description="C-terminal regulatory PFK domain 2" evidence="14">
    <location>
        <begin position="441"/>
        <end position="818"/>
    </location>
</feature>
<keyword evidence="11 14" id="KW-0460">Magnesium</keyword>
<reference evidence="17 18" key="1">
    <citation type="journal article" date="2014" name="PLoS Genet.">
        <title>Analysis of the Phlebiopsis gigantea genome, transcriptome and secretome provides insight into its pioneer colonization strategies of wood.</title>
        <authorList>
            <person name="Hori C."/>
            <person name="Ishida T."/>
            <person name="Igarashi K."/>
            <person name="Samejima M."/>
            <person name="Suzuki H."/>
            <person name="Master E."/>
            <person name="Ferreira P."/>
            <person name="Ruiz-Duenas F.J."/>
            <person name="Held B."/>
            <person name="Canessa P."/>
            <person name="Larrondo L.F."/>
            <person name="Schmoll M."/>
            <person name="Druzhinina I.S."/>
            <person name="Kubicek C.P."/>
            <person name="Gaskell J.A."/>
            <person name="Kersten P."/>
            <person name="St John F."/>
            <person name="Glasner J."/>
            <person name="Sabat G."/>
            <person name="Splinter BonDurant S."/>
            <person name="Syed K."/>
            <person name="Yadav J."/>
            <person name="Mgbeahuruike A.C."/>
            <person name="Kovalchuk A."/>
            <person name="Asiegbu F.O."/>
            <person name="Lackner G."/>
            <person name="Hoffmeister D."/>
            <person name="Rencoret J."/>
            <person name="Gutierrez A."/>
            <person name="Sun H."/>
            <person name="Lindquist E."/>
            <person name="Barry K."/>
            <person name="Riley R."/>
            <person name="Grigoriev I.V."/>
            <person name="Henrissat B."/>
            <person name="Kues U."/>
            <person name="Berka R.M."/>
            <person name="Martinez A.T."/>
            <person name="Covert S.F."/>
            <person name="Blanchette R.A."/>
            <person name="Cullen D."/>
        </authorList>
    </citation>
    <scope>NUCLEOTIDE SEQUENCE [LARGE SCALE GENOMIC DNA]</scope>
    <source>
        <strain evidence="17 18">11061_1 CR5-6</strain>
    </source>
</reference>
<feature type="binding site" evidence="14">
    <location>
        <position position="10"/>
    </location>
    <ligand>
        <name>ATP</name>
        <dbReference type="ChEBI" id="CHEBI:30616"/>
    </ligand>
</feature>
<dbReference type="PIRSF" id="PIRSF000533">
    <property type="entry name" value="ATP_PFK_euk"/>
    <property type="match status" value="1"/>
</dbReference>
<protein>
    <recommendedName>
        <fullName evidence="14">ATP-dependent 6-phosphofructokinase</fullName>
        <shortName evidence="14">ATP-PFK</shortName>
        <shortName evidence="14">Phosphofructokinase</shortName>
        <ecNumber evidence="14">2.7.1.11</ecNumber>
    </recommendedName>
    <alternativeName>
        <fullName evidence="14">Phosphohexokinase</fullName>
    </alternativeName>
</protein>
<dbReference type="GO" id="GO:0005524">
    <property type="term" value="F:ATP binding"/>
    <property type="evidence" value="ECO:0007669"/>
    <property type="project" value="UniProtKB-KW"/>
</dbReference>
<evidence type="ECO:0000256" key="8">
    <source>
        <dbReference type="ARBA" id="ARBA00022741"/>
    </source>
</evidence>
<dbReference type="GO" id="GO:0061621">
    <property type="term" value="P:canonical glycolysis"/>
    <property type="evidence" value="ECO:0007669"/>
    <property type="project" value="TreeGrafter"/>
</dbReference>
<dbReference type="FunFam" id="3.40.50.460:FF:000008">
    <property type="entry name" value="ATP-dependent 6-phosphofructokinase"/>
    <property type="match status" value="1"/>
</dbReference>
<dbReference type="EMBL" id="KN840483">
    <property type="protein sequence ID" value="KIP08195.1"/>
    <property type="molecule type" value="Genomic_DNA"/>
</dbReference>
<dbReference type="PROSITE" id="PS00433">
    <property type="entry name" value="PHOSPHOFRUCTOKINASE"/>
    <property type="match status" value="2"/>
</dbReference>
<evidence type="ECO:0000256" key="3">
    <source>
        <dbReference type="ARBA" id="ARBA00004679"/>
    </source>
</evidence>
<feature type="binding site" evidence="14">
    <location>
        <position position="155"/>
    </location>
    <ligand>
        <name>Mg(2+)</name>
        <dbReference type="ChEBI" id="CHEBI:18420"/>
        <note>catalytic</note>
    </ligand>
</feature>
<dbReference type="GO" id="GO:0016208">
    <property type="term" value="F:AMP binding"/>
    <property type="evidence" value="ECO:0007669"/>
    <property type="project" value="TreeGrafter"/>
</dbReference>
<proteinExistence type="inferred from homology"/>
<evidence type="ECO:0000256" key="13">
    <source>
        <dbReference type="ARBA" id="ARBA00048070"/>
    </source>
</evidence>
<feature type="binding site" evidence="14">
    <location>
        <position position="605"/>
    </location>
    <ligand>
        <name>beta-D-fructose 2,6-bisphosphate</name>
        <dbReference type="ChEBI" id="CHEBI:58579"/>
        <note>allosteric activator; ligand shared between dimeric partners</note>
    </ligand>
</feature>
<feature type="active site" description="Proton acceptor" evidence="14">
    <location>
        <position position="202"/>
    </location>
</feature>
<dbReference type="STRING" id="745531.A0A0C3SBR2"/>
<dbReference type="PRINTS" id="PR00476">
    <property type="entry name" value="PHFRCTKINASE"/>
</dbReference>
<dbReference type="GO" id="GO:0030388">
    <property type="term" value="P:fructose 1,6-bisphosphate metabolic process"/>
    <property type="evidence" value="ECO:0007669"/>
    <property type="project" value="TreeGrafter"/>
</dbReference>
<comment type="function">
    <text evidence="14">Catalyzes the phosphorylation of D-fructose 6-phosphate to fructose 1,6-bisphosphate by ATP, the first committing step of glycolysis.</text>
</comment>
<evidence type="ECO:0000256" key="12">
    <source>
        <dbReference type="ARBA" id="ARBA00023152"/>
    </source>
</evidence>
<evidence type="ECO:0000256" key="1">
    <source>
        <dbReference type="ARBA" id="ARBA00001946"/>
    </source>
</evidence>
<dbReference type="InterPro" id="IPR000023">
    <property type="entry name" value="Phosphofructokinase_dom"/>
</dbReference>
<feature type="binding site" description="in other chain" evidence="14">
    <location>
        <begin position="244"/>
        <end position="246"/>
    </location>
    <ligand>
        <name>substrate</name>
        <note>ligand shared between dimeric partners</note>
    </ligand>
</feature>
<feature type="binding site" evidence="14">
    <location>
        <position position="237"/>
    </location>
    <ligand>
        <name>substrate</name>
        <note>ligand shared between dimeric partners</note>
    </ligand>
</feature>
<evidence type="ECO:0000256" key="6">
    <source>
        <dbReference type="ARBA" id="ARBA00022679"/>
    </source>
</evidence>
<evidence type="ECO:0000259" key="16">
    <source>
        <dbReference type="Pfam" id="PF00365"/>
    </source>
</evidence>
<dbReference type="SUPFAM" id="SSF53784">
    <property type="entry name" value="Phosphofructokinase"/>
    <property type="match status" value="2"/>
</dbReference>